<dbReference type="Proteomes" id="UP000549695">
    <property type="component" value="Unassembled WGS sequence"/>
</dbReference>
<dbReference type="Pfam" id="PF12697">
    <property type="entry name" value="Abhydrolase_6"/>
    <property type="match status" value="1"/>
</dbReference>
<proteinExistence type="predicted"/>
<evidence type="ECO:0000313" key="2">
    <source>
        <dbReference type="EMBL" id="NYG04160.1"/>
    </source>
</evidence>
<dbReference type="RefSeq" id="WP_179762105.1">
    <property type="nucleotide sequence ID" value="NZ_BAAAJZ010000006.1"/>
</dbReference>
<dbReference type="PANTHER" id="PTHR46438">
    <property type="entry name" value="ALPHA/BETA-HYDROLASES SUPERFAMILY PROTEIN"/>
    <property type="match status" value="1"/>
</dbReference>
<name>A0A852W6M8_PSEA5</name>
<dbReference type="PRINTS" id="PR00111">
    <property type="entry name" value="ABHYDROLASE"/>
</dbReference>
<accession>A0A852W6M8</accession>
<dbReference type="SUPFAM" id="SSF53474">
    <property type="entry name" value="alpha/beta-Hydrolases"/>
    <property type="match status" value="1"/>
</dbReference>
<dbReference type="EMBL" id="JACCCZ010000001">
    <property type="protein sequence ID" value="NYG04160.1"/>
    <property type="molecule type" value="Genomic_DNA"/>
</dbReference>
<dbReference type="Gene3D" id="3.40.50.1820">
    <property type="entry name" value="alpha/beta hydrolase"/>
    <property type="match status" value="1"/>
</dbReference>
<evidence type="ECO:0000313" key="3">
    <source>
        <dbReference type="Proteomes" id="UP000549695"/>
    </source>
</evidence>
<reference evidence="2 3" key="1">
    <citation type="submission" date="2020-07" db="EMBL/GenBank/DDBJ databases">
        <title>Sequencing the genomes of 1000 actinobacteria strains.</title>
        <authorList>
            <person name="Klenk H.-P."/>
        </authorList>
    </citation>
    <scope>NUCLEOTIDE SEQUENCE [LARGE SCALE GENOMIC DNA]</scope>
    <source>
        <strain evidence="2 3">DSM 44749</strain>
    </source>
</reference>
<dbReference type="InterPro" id="IPR000073">
    <property type="entry name" value="AB_hydrolase_1"/>
</dbReference>
<sequence length="285" mass="29944">MDIYRSEPGRTLLRDWSSLQISRLLPDARCRWIDTPLGPTHLTTVGSGPAVVLLPGTTLGAAASAYVVRALAADHRVTAVDVPGQPGLSHGERPADDLVGRYRAWIDEVLAAVGTEPATIVGESLGAAIALCAGPGPAVAGLVLVAPAGLVPARVTASLRPALPWLWHPTEARTERVLSFLSGGAPLPDRRHLVEWMTLVPEHTRSSLAPAPLPNAVLTAWRDIPCVVLAGRRDPIFPAEELTRPARMLLGARVEFVADAGHLLAHSHPDAVRRGITAPAGPGAG</sequence>
<comment type="caution">
    <text evidence="2">The sequence shown here is derived from an EMBL/GenBank/DDBJ whole genome shotgun (WGS) entry which is preliminary data.</text>
</comment>
<dbReference type="InterPro" id="IPR029058">
    <property type="entry name" value="AB_hydrolase_fold"/>
</dbReference>
<dbReference type="GeneID" id="98054120"/>
<evidence type="ECO:0000259" key="1">
    <source>
        <dbReference type="Pfam" id="PF12697"/>
    </source>
</evidence>
<gene>
    <name evidence="2" type="ORF">HDA37_004445</name>
</gene>
<keyword evidence="3" id="KW-1185">Reference proteome</keyword>
<protein>
    <submittedName>
        <fullName evidence="2">Pimeloyl-ACP methyl ester carboxylesterase</fullName>
    </submittedName>
</protein>
<organism evidence="2 3">
    <name type="scientific">Pseudonocardia alni</name>
    <name type="common">Amycolata alni</name>
    <dbReference type="NCBI Taxonomy" id="33907"/>
    <lineage>
        <taxon>Bacteria</taxon>
        <taxon>Bacillati</taxon>
        <taxon>Actinomycetota</taxon>
        <taxon>Actinomycetes</taxon>
        <taxon>Pseudonocardiales</taxon>
        <taxon>Pseudonocardiaceae</taxon>
        <taxon>Pseudonocardia</taxon>
    </lineage>
</organism>
<dbReference type="AlphaFoldDB" id="A0A852W6M8"/>
<dbReference type="GO" id="GO:0003824">
    <property type="term" value="F:catalytic activity"/>
    <property type="evidence" value="ECO:0007669"/>
    <property type="project" value="UniProtKB-ARBA"/>
</dbReference>
<dbReference type="PANTHER" id="PTHR46438:SF11">
    <property type="entry name" value="LIPASE-RELATED"/>
    <property type="match status" value="1"/>
</dbReference>
<feature type="domain" description="AB hydrolase-1" evidence="1">
    <location>
        <begin position="51"/>
        <end position="273"/>
    </location>
</feature>